<keyword evidence="2" id="KW-1185">Reference proteome</keyword>
<accession>A0A372NRW5</accession>
<evidence type="ECO:0000313" key="2">
    <source>
        <dbReference type="Proteomes" id="UP000264217"/>
    </source>
</evidence>
<organism evidence="1 2">
    <name type="scientific">Mucilaginibacter conchicola</name>
    <dbReference type="NCBI Taxonomy" id="2303333"/>
    <lineage>
        <taxon>Bacteria</taxon>
        <taxon>Pseudomonadati</taxon>
        <taxon>Bacteroidota</taxon>
        <taxon>Sphingobacteriia</taxon>
        <taxon>Sphingobacteriales</taxon>
        <taxon>Sphingobacteriaceae</taxon>
        <taxon>Mucilaginibacter</taxon>
    </lineage>
</organism>
<comment type="caution">
    <text evidence="1">The sequence shown here is derived from an EMBL/GenBank/DDBJ whole genome shotgun (WGS) entry which is preliminary data.</text>
</comment>
<dbReference type="OrthoDB" id="827255at2"/>
<dbReference type="EMBL" id="QWDC01000002">
    <property type="protein sequence ID" value="RFZ92020.1"/>
    <property type="molecule type" value="Genomic_DNA"/>
</dbReference>
<proteinExistence type="predicted"/>
<dbReference type="Pfam" id="PF10884">
    <property type="entry name" value="DUF2683"/>
    <property type="match status" value="1"/>
</dbReference>
<protein>
    <submittedName>
        <fullName evidence="1">Uncharacterized protein</fullName>
    </submittedName>
</protein>
<dbReference type="Proteomes" id="UP000264217">
    <property type="component" value="Unassembled WGS sequence"/>
</dbReference>
<reference evidence="1 2" key="1">
    <citation type="submission" date="2018-08" db="EMBL/GenBank/DDBJ databases">
        <title>Mucilaginibacter sp. MYSH2.</title>
        <authorList>
            <person name="Seo T."/>
        </authorList>
    </citation>
    <scope>NUCLEOTIDE SEQUENCE [LARGE SCALE GENOMIC DNA]</scope>
    <source>
        <strain evidence="1 2">MYSH2</strain>
    </source>
</reference>
<sequence length="65" mass="7369">MATLIVHPENEEQSDALKAVMKALKISFEEEKDEYDPAFVEMVLKGEEEIKAGKGTKVDTDDLWK</sequence>
<evidence type="ECO:0000313" key="1">
    <source>
        <dbReference type="EMBL" id="RFZ92020.1"/>
    </source>
</evidence>
<dbReference type="RefSeq" id="WP_117391731.1">
    <property type="nucleotide sequence ID" value="NZ_QWDC01000002.1"/>
</dbReference>
<gene>
    <name evidence="1" type="ORF">D0C36_11270</name>
</gene>
<name>A0A372NRW5_9SPHI</name>
<dbReference type="InterPro" id="IPR020271">
    <property type="entry name" value="Uncharacterised_MJ1172"/>
</dbReference>
<dbReference type="AlphaFoldDB" id="A0A372NRW5"/>